<protein>
    <submittedName>
        <fullName evidence="4">S-layer homology domain-containing protein</fullName>
    </submittedName>
</protein>
<organism evidence="4 5">
    <name type="scientific">Sporosarcina aquimarina</name>
    <dbReference type="NCBI Taxonomy" id="114975"/>
    <lineage>
        <taxon>Bacteria</taxon>
        <taxon>Bacillati</taxon>
        <taxon>Bacillota</taxon>
        <taxon>Bacilli</taxon>
        <taxon>Bacillales</taxon>
        <taxon>Caryophanaceae</taxon>
        <taxon>Sporosarcina</taxon>
    </lineage>
</organism>
<gene>
    <name evidence="4" type="ORF">QT716_01395</name>
</gene>
<dbReference type="EMBL" id="JAUBDH010000001">
    <property type="protein sequence ID" value="MDW0108698.1"/>
    <property type="molecule type" value="Genomic_DNA"/>
</dbReference>
<evidence type="ECO:0000256" key="1">
    <source>
        <dbReference type="ARBA" id="ARBA00022729"/>
    </source>
</evidence>
<evidence type="ECO:0000256" key="2">
    <source>
        <dbReference type="SAM" id="SignalP"/>
    </source>
</evidence>
<dbReference type="RefSeq" id="WP_317933906.1">
    <property type="nucleotide sequence ID" value="NZ_JAUBDH010000001.1"/>
</dbReference>
<keyword evidence="1 2" id="KW-0732">Signal</keyword>
<feature type="domain" description="SLH" evidence="3">
    <location>
        <begin position="30"/>
        <end position="88"/>
    </location>
</feature>
<name>A0ABU4FX88_9BACL</name>
<dbReference type="Pfam" id="PF00395">
    <property type="entry name" value="SLH"/>
    <property type="match status" value="3"/>
</dbReference>
<comment type="caution">
    <text evidence="4">The sequence shown here is derived from an EMBL/GenBank/DDBJ whole genome shotgun (WGS) entry which is preliminary data.</text>
</comment>
<dbReference type="InterPro" id="IPR001119">
    <property type="entry name" value="SLH_dom"/>
</dbReference>
<evidence type="ECO:0000313" key="5">
    <source>
        <dbReference type="Proteomes" id="UP001280629"/>
    </source>
</evidence>
<dbReference type="Gene3D" id="2.60.40.1220">
    <property type="match status" value="1"/>
</dbReference>
<feature type="signal peptide" evidence="2">
    <location>
        <begin position="1"/>
        <end position="29"/>
    </location>
</feature>
<accession>A0ABU4FX88</accession>
<dbReference type="InterPro" id="IPR014755">
    <property type="entry name" value="Cu-Rt/internalin_Ig-like"/>
</dbReference>
<evidence type="ECO:0000313" key="4">
    <source>
        <dbReference type="EMBL" id="MDW0108698.1"/>
    </source>
</evidence>
<reference evidence="4 5" key="1">
    <citation type="submission" date="2023-06" db="EMBL/GenBank/DDBJ databases">
        <title>Sporosarcina sp. nov., isolated from Korean traditional fermented seafood 'Jeotgal'.</title>
        <authorList>
            <person name="Yang A.-I."/>
            <person name="Shin N.-R."/>
        </authorList>
    </citation>
    <scope>NUCLEOTIDE SEQUENCE [LARGE SCALE GENOMIC DNA]</scope>
    <source>
        <strain evidence="4 5">KCTC3840</strain>
    </source>
</reference>
<keyword evidence="5" id="KW-1185">Reference proteome</keyword>
<feature type="domain" description="SLH" evidence="3">
    <location>
        <begin position="89"/>
        <end position="152"/>
    </location>
</feature>
<dbReference type="Proteomes" id="UP001280629">
    <property type="component" value="Unassembled WGS sequence"/>
</dbReference>
<sequence>MAQQNYKKFVATAATATLVASAIVPVASANVSTAAFTDVGSSYKEAVDFLVSNNISKGYSETQYGVQMQIKRGDAAVMIANAAGLNDKDAAASGFSDVPTRAALAVNSLKAAGVVNGKTTTKFGFEDNLTRGEAAIMLQRAFKLKAGDVKNDFTDVKDSYDAAVDALVANKVTKGINDTQFGTANNIKRGDFAKFLFALKDQIIVGVSVEEVTVVNETTTTVKLKDAKKDLTAADFKVLVNDEAVTPEKVESDAKGEVYTITHPSLKGSKGIVSVNGKQADFDFVTGVQIDTVKATNAKTLTVTFNKAVDTEKAMIEVKRGSVKPSIKEIKFSEDKKSATVEFNTALAAGDYTATVTGLSDQPLTGTTKVEAEKLTEINFLSDVAVKSGNNIKVNVEAKNQYGEVVNGKLPAGNISVSASKGTTGHSIDKNGVLTVNGNASSFNVDDKVVVTVVDSTTGVTATKTLTVAQAADVNSIVLGEIKTDDAELAKEPVNVTNMDTDYAKYYIPVTIKDQYGNTLKAADLVGVNVLSSNENIVKFNKFEELTNGQTVIKLAQPTSATNGTAVLTVVSAGTGKTASVSVKVNEDSKTDVITVSSPESALKISQKTELPFSAADQFGNALVSSTDFGTITQTNAGKLTFADGSSITATGANIESSIDYGNKNKVKLHVTPTAKNIVLTAVSATGKAQTLSLTAEAAPEAATLAGLSKDLYMAMQKDETQDVNFTDVIVKDQYGEDISLPNNYSLTFTAVDGTLDTVTIANPTITNTGTTKAVVTAAAKGTEAVEITLKDDNSDVLDTVTVNLETVELKDISTFGLKEIGKLYSGSTFKYGNSTAQYNNALEIFGKKGSKEVLVDQGLLISSTATSPLVVAANNIVQASNQIATSGADKKSTVTGVIAGADAPLTVTQEVTYSDAKSVVSDLMVRKTSGAKTAITNGAVVVSAADLNVGTKVNIGTKATSANTAGFQFYAEDQYGVVPTELSYTVTNVTAATATGIAVSNTGAISKTGGTYAAGDSFTVTAIVDGVVKSVKVIVGA</sequence>
<proteinExistence type="predicted"/>
<dbReference type="PROSITE" id="PS51272">
    <property type="entry name" value="SLH"/>
    <property type="match status" value="2"/>
</dbReference>
<feature type="chain" id="PRO_5046282306" evidence="2">
    <location>
        <begin position="30"/>
        <end position="1038"/>
    </location>
</feature>
<evidence type="ECO:0000259" key="3">
    <source>
        <dbReference type="PROSITE" id="PS51272"/>
    </source>
</evidence>